<evidence type="ECO:0000313" key="9">
    <source>
        <dbReference type="Proteomes" id="UP000838686"/>
    </source>
</evidence>
<feature type="transmembrane region" description="Helical" evidence="6">
    <location>
        <begin position="6"/>
        <end position="26"/>
    </location>
</feature>
<keyword evidence="3 6" id="KW-0812">Transmembrane</keyword>
<evidence type="ECO:0000256" key="2">
    <source>
        <dbReference type="ARBA" id="ARBA00022475"/>
    </source>
</evidence>
<accession>A0ABM9CD40</accession>
<reference evidence="8" key="1">
    <citation type="submission" date="2022-01" db="EMBL/GenBank/DDBJ databases">
        <authorList>
            <person name="Criscuolo A."/>
        </authorList>
    </citation>
    <scope>NUCLEOTIDE SEQUENCE</scope>
    <source>
        <strain evidence="8">CIP111893</strain>
    </source>
</reference>
<evidence type="ECO:0000256" key="1">
    <source>
        <dbReference type="ARBA" id="ARBA00004651"/>
    </source>
</evidence>
<evidence type="ECO:0000256" key="4">
    <source>
        <dbReference type="ARBA" id="ARBA00022989"/>
    </source>
</evidence>
<dbReference type="Pfam" id="PF12823">
    <property type="entry name" value="DUF3817"/>
    <property type="match status" value="1"/>
</dbReference>
<name>A0ABM9CD40_9BACL</name>
<evidence type="ECO:0000259" key="7">
    <source>
        <dbReference type="Pfam" id="PF12823"/>
    </source>
</evidence>
<dbReference type="NCBIfam" id="TIGR03954">
    <property type="entry name" value="integ_memb_HG"/>
    <property type="match status" value="1"/>
</dbReference>
<dbReference type="InterPro" id="IPR023845">
    <property type="entry name" value="DUF3817_TM"/>
</dbReference>
<keyword evidence="4 6" id="KW-1133">Transmembrane helix</keyword>
<keyword evidence="2" id="KW-1003">Cell membrane</keyword>
<dbReference type="PANTHER" id="PTHR40077">
    <property type="entry name" value="MEMBRANE PROTEIN-RELATED"/>
    <property type="match status" value="1"/>
</dbReference>
<keyword evidence="5 6" id="KW-0472">Membrane</keyword>
<keyword evidence="9" id="KW-1185">Reference proteome</keyword>
<evidence type="ECO:0000313" key="8">
    <source>
        <dbReference type="EMBL" id="CAH1208746.1"/>
    </source>
</evidence>
<gene>
    <name evidence="8" type="ORF">PAECIP111893_02884</name>
</gene>
<evidence type="ECO:0000256" key="3">
    <source>
        <dbReference type="ARBA" id="ARBA00022692"/>
    </source>
</evidence>
<comment type="caution">
    <text evidence="8">The sequence shown here is derived from an EMBL/GenBank/DDBJ whole genome shotgun (WGS) entry which is preliminary data.</text>
</comment>
<dbReference type="EMBL" id="CAKMMF010000015">
    <property type="protein sequence ID" value="CAH1208746.1"/>
    <property type="molecule type" value="Genomic_DNA"/>
</dbReference>
<feature type="domain" description="DUF3817" evidence="7">
    <location>
        <begin position="7"/>
        <end position="94"/>
    </location>
</feature>
<dbReference type="PANTHER" id="PTHR40077:SF1">
    <property type="entry name" value="MEMBRANE PROTEIN"/>
    <property type="match status" value="1"/>
</dbReference>
<evidence type="ECO:0000256" key="5">
    <source>
        <dbReference type="ARBA" id="ARBA00023136"/>
    </source>
</evidence>
<dbReference type="RefSeq" id="WP_236343234.1">
    <property type="nucleotide sequence ID" value="NZ_CAKMMF010000015.1"/>
</dbReference>
<sequence length="99" mass="11283">MFKTTVGRFCFIGNIEGISYLLLLCVAMPLKYWADMPIYVAIVGALHGLLFTLYLLALLHVWIDRRWSFIRVVIAFVASLVPLGTFFLDAKLRKEASRS</sequence>
<evidence type="ECO:0000256" key="6">
    <source>
        <dbReference type="SAM" id="Phobius"/>
    </source>
</evidence>
<organism evidence="8 9">
    <name type="scientific">Paenibacillus plantiphilus</name>
    <dbReference type="NCBI Taxonomy" id="2905650"/>
    <lineage>
        <taxon>Bacteria</taxon>
        <taxon>Bacillati</taxon>
        <taxon>Bacillota</taxon>
        <taxon>Bacilli</taxon>
        <taxon>Bacillales</taxon>
        <taxon>Paenibacillaceae</taxon>
        <taxon>Paenibacillus</taxon>
    </lineage>
</organism>
<dbReference type="Proteomes" id="UP000838686">
    <property type="component" value="Unassembled WGS sequence"/>
</dbReference>
<feature type="transmembrane region" description="Helical" evidence="6">
    <location>
        <begin position="69"/>
        <end position="88"/>
    </location>
</feature>
<feature type="transmembrane region" description="Helical" evidence="6">
    <location>
        <begin position="38"/>
        <end position="63"/>
    </location>
</feature>
<protein>
    <recommendedName>
        <fullName evidence="7">DUF3817 domain-containing protein</fullName>
    </recommendedName>
</protein>
<proteinExistence type="predicted"/>
<comment type="subcellular location">
    <subcellularLocation>
        <location evidence="1">Cell membrane</location>
        <topology evidence="1">Multi-pass membrane protein</topology>
    </subcellularLocation>
</comment>